<evidence type="ECO:0000313" key="3">
    <source>
        <dbReference type="Proteomes" id="UP000244336"/>
    </source>
</evidence>
<accession>A0A2T7CRV8</accession>
<dbReference type="EMBL" id="CM009755">
    <property type="protein sequence ID" value="PUZ46070.1"/>
    <property type="molecule type" value="Genomic_DNA"/>
</dbReference>
<feature type="region of interest" description="Disordered" evidence="1">
    <location>
        <begin position="1"/>
        <end position="22"/>
    </location>
</feature>
<dbReference type="AlphaFoldDB" id="A0A2T7CRV8"/>
<protein>
    <submittedName>
        <fullName evidence="2">Uncharacterized protein</fullName>
    </submittedName>
</protein>
<dbReference type="Gramene" id="PUZ46070">
    <property type="protein sequence ID" value="PUZ46070"/>
    <property type="gene ID" value="GQ55_7G018200"/>
</dbReference>
<proteinExistence type="predicted"/>
<feature type="region of interest" description="Disordered" evidence="1">
    <location>
        <begin position="55"/>
        <end position="109"/>
    </location>
</feature>
<keyword evidence="3" id="KW-1185">Reference proteome</keyword>
<evidence type="ECO:0000256" key="1">
    <source>
        <dbReference type="SAM" id="MobiDB-lite"/>
    </source>
</evidence>
<reference evidence="2 3" key="1">
    <citation type="submission" date="2018-04" db="EMBL/GenBank/DDBJ databases">
        <title>WGS assembly of Panicum hallii var. hallii HAL2.</title>
        <authorList>
            <person name="Lovell J."/>
            <person name="Jenkins J."/>
            <person name="Lowry D."/>
            <person name="Mamidi S."/>
            <person name="Sreedasyam A."/>
            <person name="Weng X."/>
            <person name="Barry K."/>
            <person name="Bonette J."/>
            <person name="Campitelli B."/>
            <person name="Daum C."/>
            <person name="Gordon S."/>
            <person name="Gould B."/>
            <person name="Lipzen A."/>
            <person name="MacQueen A."/>
            <person name="Palacio-Mejia J."/>
            <person name="Plott C."/>
            <person name="Shakirov E."/>
            <person name="Shu S."/>
            <person name="Yoshinaga Y."/>
            <person name="Zane M."/>
            <person name="Rokhsar D."/>
            <person name="Grimwood J."/>
            <person name="Schmutz J."/>
            <person name="Juenger T."/>
        </authorList>
    </citation>
    <scope>NUCLEOTIDE SEQUENCE [LARGE SCALE GENOMIC DNA]</scope>
    <source>
        <strain evidence="3">cv. HAL2</strain>
    </source>
</reference>
<name>A0A2T7CRV8_9POAL</name>
<gene>
    <name evidence="2" type="ORF">GQ55_7G018200</name>
</gene>
<feature type="compositionally biased region" description="Basic and acidic residues" evidence="1">
    <location>
        <begin position="75"/>
        <end position="87"/>
    </location>
</feature>
<feature type="compositionally biased region" description="Gly residues" evidence="1">
    <location>
        <begin position="99"/>
        <end position="109"/>
    </location>
</feature>
<sequence>MRRVARVHVGKDTCEGGTLGSSQRRQLLAPVLATRSSDSCGPEGSRRLVLHTGAVDGAAALTGKERNGRRHSRGKERNEQTRRRQDRVGASLRTRGRRGSGGGSKGLLK</sequence>
<evidence type="ECO:0000313" key="2">
    <source>
        <dbReference type="EMBL" id="PUZ46070.1"/>
    </source>
</evidence>
<organism evidence="2 3">
    <name type="scientific">Panicum hallii var. hallii</name>
    <dbReference type="NCBI Taxonomy" id="1504633"/>
    <lineage>
        <taxon>Eukaryota</taxon>
        <taxon>Viridiplantae</taxon>
        <taxon>Streptophyta</taxon>
        <taxon>Embryophyta</taxon>
        <taxon>Tracheophyta</taxon>
        <taxon>Spermatophyta</taxon>
        <taxon>Magnoliopsida</taxon>
        <taxon>Liliopsida</taxon>
        <taxon>Poales</taxon>
        <taxon>Poaceae</taxon>
        <taxon>PACMAD clade</taxon>
        <taxon>Panicoideae</taxon>
        <taxon>Panicodae</taxon>
        <taxon>Paniceae</taxon>
        <taxon>Panicinae</taxon>
        <taxon>Panicum</taxon>
        <taxon>Panicum sect. Panicum</taxon>
    </lineage>
</organism>
<dbReference type="Proteomes" id="UP000244336">
    <property type="component" value="Chromosome 7"/>
</dbReference>